<keyword evidence="1" id="KW-0812">Transmembrane</keyword>
<feature type="transmembrane region" description="Helical" evidence="1">
    <location>
        <begin position="33"/>
        <end position="57"/>
    </location>
</feature>
<keyword evidence="1" id="KW-1133">Transmembrane helix</keyword>
<dbReference type="Proteomes" id="UP000267408">
    <property type="component" value="Unassembled WGS sequence"/>
</dbReference>
<proteinExistence type="predicted"/>
<gene>
    <name evidence="2" type="ORF">EDD39_1124</name>
</gene>
<organism evidence="2 3">
    <name type="scientific">Kitasatospora cineracea</name>
    <dbReference type="NCBI Taxonomy" id="88074"/>
    <lineage>
        <taxon>Bacteria</taxon>
        <taxon>Bacillati</taxon>
        <taxon>Actinomycetota</taxon>
        <taxon>Actinomycetes</taxon>
        <taxon>Kitasatosporales</taxon>
        <taxon>Streptomycetaceae</taxon>
        <taxon>Kitasatospora</taxon>
    </lineage>
</organism>
<reference evidence="2 3" key="1">
    <citation type="submission" date="2018-11" db="EMBL/GenBank/DDBJ databases">
        <title>Sequencing the genomes of 1000 actinobacteria strains.</title>
        <authorList>
            <person name="Klenk H.-P."/>
        </authorList>
    </citation>
    <scope>NUCLEOTIDE SEQUENCE [LARGE SCALE GENOMIC DNA]</scope>
    <source>
        <strain evidence="2 3">DSM 44780</strain>
    </source>
</reference>
<dbReference type="RefSeq" id="WP_100837039.1">
    <property type="nucleotide sequence ID" value="NZ_RJVJ01000001.1"/>
</dbReference>
<evidence type="ECO:0000256" key="1">
    <source>
        <dbReference type="SAM" id="Phobius"/>
    </source>
</evidence>
<sequence>MNNKLTSAAPVTANTAAVPAKRFARWRPRARRLAMEAAGGAFRFLGSTACSWIVWWLQHR</sequence>
<keyword evidence="1" id="KW-0472">Membrane</keyword>
<name>A0A8G1UH79_9ACTN</name>
<dbReference type="EMBL" id="RJVJ01000001">
    <property type="protein sequence ID" value="ROR42989.1"/>
    <property type="molecule type" value="Genomic_DNA"/>
</dbReference>
<dbReference type="AlphaFoldDB" id="A0A8G1UH79"/>
<comment type="caution">
    <text evidence="2">The sequence shown here is derived from an EMBL/GenBank/DDBJ whole genome shotgun (WGS) entry which is preliminary data.</text>
</comment>
<accession>A0A8G1UH79</accession>
<protein>
    <submittedName>
        <fullName evidence="2">Uncharacterized protein</fullName>
    </submittedName>
</protein>
<evidence type="ECO:0000313" key="3">
    <source>
        <dbReference type="Proteomes" id="UP000267408"/>
    </source>
</evidence>
<evidence type="ECO:0000313" key="2">
    <source>
        <dbReference type="EMBL" id="ROR42989.1"/>
    </source>
</evidence>